<dbReference type="Proteomes" id="UP001519344">
    <property type="component" value="Unassembled WGS sequence"/>
</dbReference>
<comment type="caution">
    <text evidence="1">The sequence shown here is derived from an EMBL/GenBank/DDBJ whole genome shotgun (WGS) entry which is preliminary data.</text>
</comment>
<reference evidence="1 2" key="1">
    <citation type="submission" date="2021-03" db="EMBL/GenBank/DDBJ databases">
        <title>Genomic Encyclopedia of Type Strains, Phase IV (KMG-IV): sequencing the most valuable type-strain genomes for metagenomic binning, comparative biology and taxonomic classification.</title>
        <authorList>
            <person name="Goeker M."/>
        </authorList>
    </citation>
    <scope>NUCLEOTIDE SEQUENCE [LARGE SCALE GENOMIC DNA]</scope>
    <source>
        <strain evidence="1 2">DSM 24950</strain>
    </source>
</reference>
<dbReference type="EMBL" id="JAGGKV010000001">
    <property type="protein sequence ID" value="MBP1961247.1"/>
    <property type="molecule type" value="Genomic_DNA"/>
</dbReference>
<keyword evidence="2" id="KW-1185">Reference proteome</keyword>
<accession>A0ABS4HRK9</accession>
<name>A0ABS4HRK9_9BACL</name>
<protein>
    <submittedName>
        <fullName evidence="1">Uncharacterized protein</fullName>
    </submittedName>
</protein>
<organism evidence="1 2">
    <name type="scientific">Paenibacillus aceris</name>
    <dbReference type="NCBI Taxonomy" id="869555"/>
    <lineage>
        <taxon>Bacteria</taxon>
        <taxon>Bacillati</taxon>
        <taxon>Bacillota</taxon>
        <taxon>Bacilli</taxon>
        <taxon>Bacillales</taxon>
        <taxon>Paenibacillaceae</taxon>
        <taxon>Paenibacillus</taxon>
    </lineage>
</organism>
<evidence type="ECO:0000313" key="2">
    <source>
        <dbReference type="Proteomes" id="UP001519344"/>
    </source>
</evidence>
<gene>
    <name evidence="1" type="ORF">J2Z65_000441</name>
</gene>
<evidence type="ECO:0000313" key="1">
    <source>
        <dbReference type="EMBL" id="MBP1961247.1"/>
    </source>
</evidence>
<proteinExistence type="predicted"/>
<sequence>MRTALQVLMMEPELAENASGSAHVLSFPIVGSAAQSNFGISEAEMISRAGFNYRQRLNELRRRTGEGKELRVACSVQQRPLGVNNRKVNAVDTFRYASAVHADNGVRRLHVVVSLHN</sequence>